<reference evidence="6 7" key="1">
    <citation type="journal article" date="2016" name="Nat. Commun.">
        <title>Thousands of microbial genomes shed light on interconnected biogeochemical processes in an aquifer system.</title>
        <authorList>
            <person name="Anantharaman K."/>
            <person name="Brown C.T."/>
            <person name="Hug L.A."/>
            <person name="Sharon I."/>
            <person name="Castelle C.J."/>
            <person name="Probst A.J."/>
            <person name="Thomas B.C."/>
            <person name="Singh A."/>
            <person name="Wilkins M.J."/>
            <person name="Karaoz U."/>
            <person name="Brodie E.L."/>
            <person name="Williams K.H."/>
            <person name="Hubbard S.S."/>
            <person name="Banfield J.F."/>
        </authorList>
    </citation>
    <scope>NUCLEOTIDE SEQUENCE [LARGE SCALE GENOMIC DNA]</scope>
</reference>
<dbReference type="GO" id="GO:0016987">
    <property type="term" value="F:sigma factor activity"/>
    <property type="evidence" value="ECO:0007669"/>
    <property type="project" value="UniProtKB-KW"/>
</dbReference>
<dbReference type="PANTHER" id="PTHR30385:SF7">
    <property type="entry name" value="RNA POLYMERASE SIGMA FACTOR FLIA"/>
    <property type="match status" value="1"/>
</dbReference>
<comment type="caution">
    <text evidence="6">The sequence shown here is derived from an EMBL/GenBank/DDBJ whole genome shotgun (WGS) entry which is preliminary data.</text>
</comment>
<evidence type="ECO:0000256" key="2">
    <source>
        <dbReference type="ARBA" id="ARBA00023082"/>
    </source>
</evidence>
<proteinExistence type="predicted"/>
<dbReference type="PRINTS" id="PR00046">
    <property type="entry name" value="SIGMA70FCT"/>
</dbReference>
<dbReference type="InterPro" id="IPR013324">
    <property type="entry name" value="RNA_pol_sigma_r3/r4-like"/>
</dbReference>
<keyword evidence="2" id="KW-0731">Sigma factor</keyword>
<dbReference type="EMBL" id="MFGW01000105">
    <property type="protein sequence ID" value="OGF65751.1"/>
    <property type="molecule type" value="Genomic_DNA"/>
</dbReference>
<dbReference type="Pfam" id="PF04542">
    <property type="entry name" value="Sigma70_r2"/>
    <property type="match status" value="1"/>
</dbReference>
<dbReference type="CDD" id="cd06171">
    <property type="entry name" value="Sigma70_r4"/>
    <property type="match status" value="1"/>
</dbReference>
<dbReference type="AlphaFoldDB" id="A0A1F5VRS2"/>
<evidence type="ECO:0000256" key="1">
    <source>
        <dbReference type="ARBA" id="ARBA00023015"/>
    </source>
</evidence>
<name>A0A1F5VRS2_9BACT</name>
<dbReference type="SUPFAM" id="SSF88659">
    <property type="entry name" value="Sigma3 and sigma4 domains of RNA polymerase sigma factors"/>
    <property type="match status" value="1"/>
</dbReference>
<dbReference type="Gene3D" id="1.20.140.160">
    <property type="match status" value="1"/>
</dbReference>
<dbReference type="PROSITE" id="PS00715">
    <property type="entry name" value="SIGMA70_1"/>
    <property type="match status" value="1"/>
</dbReference>
<dbReference type="Gene3D" id="1.10.1740.10">
    <property type="match status" value="1"/>
</dbReference>
<keyword evidence="1" id="KW-0805">Transcription regulation</keyword>
<dbReference type="SUPFAM" id="SSF88946">
    <property type="entry name" value="Sigma2 domain of RNA polymerase sigma factors"/>
    <property type="match status" value="1"/>
</dbReference>
<dbReference type="NCBIfam" id="TIGR02937">
    <property type="entry name" value="sigma70-ECF"/>
    <property type="match status" value="1"/>
</dbReference>
<evidence type="ECO:0000256" key="3">
    <source>
        <dbReference type="ARBA" id="ARBA00023125"/>
    </source>
</evidence>
<sequence>MQYQDYVYEIARSVREHVQANVELGDLVQYGQIGLVEALKKYDAAKGVTFKTFAYRRIKGAIYDGLHVTTQHLHARYYKRKFRQMCADIMYSEENHAVPESIHNEIMRLKHIIRMLTQAFVLSLDTISEIGINDSPEQHLISKELNERLQKSLATLSEQESQIIYLYYYKGYSLARAGAMIGVTRSWASRLHARAILQLQEEMGKYMDKNK</sequence>
<dbReference type="PANTHER" id="PTHR30385">
    <property type="entry name" value="SIGMA FACTOR F FLAGELLAR"/>
    <property type="match status" value="1"/>
</dbReference>
<evidence type="ECO:0000313" key="6">
    <source>
        <dbReference type="EMBL" id="OGF65751.1"/>
    </source>
</evidence>
<dbReference type="InterPro" id="IPR007627">
    <property type="entry name" value="RNA_pol_sigma70_r2"/>
</dbReference>
<organism evidence="6 7">
    <name type="scientific">Candidatus Fischerbacteria bacterium RBG_13_37_8</name>
    <dbReference type="NCBI Taxonomy" id="1817863"/>
    <lineage>
        <taxon>Bacteria</taxon>
        <taxon>Candidatus Fischeribacteriota</taxon>
    </lineage>
</organism>
<dbReference type="InterPro" id="IPR014284">
    <property type="entry name" value="RNA_pol_sigma-70_dom"/>
</dbReference>
<dbReference type="InterPro" id="IPR007630">
    <property type="entry name" value="RNA_pol_sigma70_r4"/>
</dbReference>
<dbReference type="InterPro" id="IPR000943">
    <property type="entry name" value="RNA_pol_sigma70"/>
</dbReference>
<protein>
    <recommendedName>
        <fullName evidence="5">RNA polymerase sigma-70 domain-containing protein</fullName>
    </recommendedName>
</protein>
<evidence type="ECO:0000259" key="5">
    <source>
        <dbReference type="PROSITE" id="PS00715"/>
    </source>
</evidence>
<evidence type="ECO:0000256" key="4">
    <source>
        <dbReference type="ARBA" id="ARBA00023163"/>
    </source>
</evidence>
<dbReference type="Proteomes" id="UP000178943">
    <property type="component" value="Unassembled WGS sequence"/>
</dbReference>
<dbReference type="GO" id="GO:0006352">
    <property type="term" value="P:DNA-templated transcription initiation"/>
    <property type="evidence" value="ECO:0007669"/>
    <property type="project" value="InterPro"/>
</dbReference>
<dbReference type="InterPro" id="IPR013325">
    <property type="entry name" value="RNA_pol_sigma_r2"/>
</dbReference>
<dbReference type="Pfam" id="PF04545">
    <property type="entry name" value="Sigma70_r4"/>
    <property type="match status" value="1"/>
</dbReference>
<evidence type="ECO:0000313" key="7">
    <source>
        <dbReference type="Proteomes" id="UP000178943"/>
    </source>
</evidence>
<accession>A0A1F5VRS2</accession>
<keyword evidence="3" id="KW-0238">DNA-binding</keyword>
<feature type="domain" description="RNA polymerase sigma-70" evidence="5">
    <location>
        <begin position="26"/>
        <end position="39"/>
    </location>
</feature>
<gene>
    <name evidence="6" type="ORF">A2Y62_08645</name>
</gene>
<dbReference type="STRING" id="1817863.A2Y62_08645"/>
<keyword evidence="4" id="KW-0804">Transcription</keyword>
<dbReference type="GO" id="GO:0003677">
    <property type="term" value="F:DNA binding"/>
    <property type="evidence" value="ECO:0007669"/>
    <property type="project" value="UniProtKB-KW"/>
</dbReference>